<name>A0ABR3LII5_9TELE</name>
<sequence>MYIRGEFEHVDAVTTFIYALWKAQNFSSTDSQTPWASSFISSTQGVALKRNVSPSCLILSAYCYISSQSALLRPINQATRQTGAFNELIKVWIGARLVSLRFLLKGRKICSSSPCQEGSVGNHPTLLFPSELQQYGINQGFHTSCSHGAYINHRLMDALWLKEKGLPFPPYAQSFTPLQLALISSPYLRSLAGN</sequence>
<evidence type="ECO:0000313" key="1">
    <source>
        <dbReference type="EMBL" id="KAL1251313.1"/>
    </source>
</evidence>
<comment type="caution">
    <text evidence="1">The sequence shown here is derived from an EMBL/GenBank/DDBJ whole genome shotgun (WGS) entry which is preliminary data.</text>
</comment>
<protein>
    <submittedName>
        <fullName evidence="1">Uncharacterized protein</fullName>
    </submittedName>
</protein>
<dbReference type="Proteomes" id="UP001558613">
    <property type="component" value="Unassembled WGS sequence"/>
</dbReference>
<dbReference type="EMBL" id="JAYMGO010000022">
    <property type="protein sequence ID" value="KAL1251313.1"/>
    <property type="molecule type" value="Genomic_DNA"/>
</dbReference>
<gene>
    <name evidence="1" type="ORF">QQF64_019109</name>
</gene>
<evidence type="ECO:0000313" key="2">
    <source>
        <dbReference type="Proteomes" id="UP001558613"/>
    </source>
</evidence>
<keyword evidence="2" id="KW-1185">Reference proteome</keyword>
<reference evidence="1 2" key="1">
    <citation type="submission" date="2023-09" db="EMBL/GenBank/DDBJ databases">
        <authorList>
            <person name="Wang M."/>
        </authorList>
    </citation>
    <scope>NUCLEOTIDE SEQUENCE [LARGE SCALE GENOMIC DNA]</scope>
    <source>
        <strain evidence="1">GT-2023</strain>
        <tissue evidence="1">Liver</tissue>
    </source>
</reference>
<accession>A0ABR3LII5</accession>
<proteinExistence type="predicted"/>
<organism evidence="1 2">
    <name type="scientific">Cirrhinus molitorella</name>
    <name type="common">mud carp</name>
    <dbReference type="NCBI Taxonomy" id="172907"/>
    <lineage>
        <taxon>Eukaryota</taxon>
        <taxon>Metazoa</taxon>
        <taxon>Chordata</taxon>
        <taxon>Craniata</taxon>
        <taxon>Vertebrata</taxon>
        <taxon>Euteleostomi</taxon>
        <taxon>Actinopterygii</taxon>
        <taxon>Neopterygii</taxon>
        <taxon>Teleostei</taxon>
        <taxon>Ostariophysi</taxon>
        <taxon>Cypriniformes</taxon>
        <taxon>Cyprinidae</taxon>
        <taxon>Labeoninae</taxon>
        <taxon>Labeonini</taxon>
        <taxon>Cirrhinus</taxon>
    </lineage>
</organism>